<dbReference type="GO" id="GO:0000981">
    <property type="term" value="F:DNA-binding transcription factor activity, RNA polymerase II-specific"/>
    <property type="evidence" value="ECO:0007669"/>
    <property type="project" value="TreeGrafter"/>
</dbReference>
<keyword evidence="8" id="KW-0804">Transcription</keyword>
<dbReference type="InterPro" id="IPR036236">
    <property type="entry name" value="Znf_C2H2_sf"/>
</dbReference>
<evidence type="ECO:0000259" key="12">
    <source>
        <dbReference type="PROSITE" id="PS50157"/>
    </source>
</evidence>
<dbReference type="Pfam" id="PF00096">
    <property type="entry name" value="zf-C2H2"/>
    <property type="match status" value="4"/>
</dbReference>
<gene>
    <name evidence="14" type="primary">PRDM4</name>
    <name evidence="14" type="synonym">prdm4</name>
</gene>
<dbReference type="GO" id="GO:0005634">
    <property type="term" value="C:nucleus"/>
    <property type="evidence" value="ECO:0007669"/>
    <property type="project" value="TreeGrafter"/>
</dbReference>
<evidence type="ECO:0000256" key="8">
    <source>
        <dbReference type="ARBA" id="ARBA00023163"/>
    </source>
</evidence>
<reference evidence="15" key="1">
    <citation type="submission" date="2015-09" db="EMBL/GenBank/DDBJ databases">
        <authorList>
            <person name="Sai Rama Sridatta P."/>
        </authorList>
    </citation>
    <scope>NUCLEOTIDE SEQUENCE [LARGE SCALE GENOMIC DNA]</scope>
</reference>
<evidence type="ECO:0000256" key="1">
    <source>
        <dbReference type="ARBA" id="ARBA00004123"/>
    </source>
</evidence>
<dbReference type="SUPFAM" id="SSF82199">
    <property type="entry name" value="SET domain"/>
    <property type="match status" value="1"/>
</dbReference>
<dbReference type="PROSITE" id="PS50157">
    <property type="entry name" value="ZINC_FINGER_C2H2_2"/>
    <property type="match status" value="6"/>
</dbReference>
<feature type="compositionally biased region" description="Basic and acidic residues" evidence="11">
    <location>
        <begin position="764"/>
        <end position="775"/>
    </location>
</feature>
<dbReference type="Pfam" id="PF21549">
    <property type="entry name" value="PRDM2_PR"/>
    <property type="match status" value="1"/>
</dbReference>
<evidence type="ECO:0000313" key="15">
    <source>
        <dbReference type="Proteomes" id="UP000314980"/>
    </source>
</evidence>
<evidence type="ECO:0000256" key="7">
    <source>
        <dbReference type="ARBA" id="ARBA00023125"/>
    </source>
</evidence>
<evidence type="ECO:0000256" key="10">
    <source>
        <dbReference type="PROSITE-ProRule" id="PRU00042"/>
    </source>
</evidence>
<dbReference type="FunFam" id="3.30.160.60:FF:000840">
    <property type="entry name" value="PR domain zinc finger protein 4"/>
    <property type="match status" value="1"/>
</dbReference>
<dbReference type="CDD" id="cd19189">
    <property type="entry name" value="PR-SET_PRDM4"/>
    <property type="match status" value="1"/>
</dbReference>
<protein>
    <submittedName>
        <fullName evidence="14">PR domain containing 4</fullName>
    </submittedName>
</protein>
<dbReference type="InterPro" id="IPR013087">
    <property type="entry name" value="Znf_C2H2_type"/>
</dbReference>
<dbReference type="PANTHER" id="PTHR16515:SF2">
    <property type="entry name" value="PR DOMAIN ZINC FINGER PROTEIN 4"/>
    <property type="match status" value="1"/>
</dbReference>
<feature type="domain" description="C2H2-type" evidence="12">
    <location>
        <begin position="684"/>
        <end position="711"/>
    </location>
</feature>
<keyword evidence="3" id="KW-0677">Repeat</keyword>
<evidence type="ECO:0000256" key="6">
    <source>
        <dbReference type="ARBA" id="ARBA00023015"/>
    </source>
</evidence>
<proteinExistence type="predicted"/>
<dbReference type="InterPro" id="IPR041493">
    <property type="entry name" value="PRDM4_Znf"/>
</dbReference>
<dbReference type="Pfam" id="PF18445">
    <property type="entry name" value="Zn_ribbon_PRDM4"/>
    <property type="match status" value="1"/>
</dbReference>
<keyword evidence="15" id="KW-1185">Reference proteome</keyword>
<keyword evidence="2" id="KW-0479">Metal-binding</keyword>
<feature type="compositionally biased region" description="Low complexity" evidence="11">
    <location>
        <begin position="547"/>
        <end position="562"/>
    </location>
</feature>
<keyword evidence="4 10" id="KW-0863">Zinc-finger</keyword>
<keyword evidence="6" id="KW-0805">Transcription regulation</keyword>
<feature type="domain" description="C2H2-type" evidence="12">
    <location>
        <begin position="600"/>
        <end position="627"/>
    </location>
</feature>
<dbReference type="InterPro" id="IPR050331">
    <property type="entry name" value="Zinc_finger"/>
</dbReference>
<feature type="domain" description="C2H2-type" evidence="12">
    <location>
        <begin position="628"/>
        <end position="655"/>
    </location>
</feature>
<evidence type="ECO:0000259" key="13">
    <source>
        <dbReference type="PROSITE" id="PS50280"/>
    </source>
</evidence>
<feature type="domain" description="C2H2-type" evidence="12">
    <location>
        <begin position="656"/>
        <end position="683"/>
    </location>
</feature>
<feature type="compositionally biased region" description="Acidic residues" evidence="11">
    <location>
        <begin position="748"/>
        <end position="763"/>
    </location>
</feature>
<dbReference type="InterPro" id="IPR046341">
    <property type="entry name" value="SET_dom_sf"/>
</dbReference>
<dbReference type="AlphaFoldDB" id="A0A4W6FKP7"/>
<dbReference type="Ensembl" id="ENSLCAT00010052936.1">
    <property type="protein sequence ID" value="ENSLCAP00010051594.1"/>
    <property type="gene ID" value="ENSLCAG00010024026.1"/>
</dbReference>
<reference evidence="14" key="2">
    <citation type="submission" date="2025-08" db="UniProtKB">
        <authorList>
            <consortium name="Ensembl"/>
        </authorList>
    </citation>
    <scope>IDENTIFICATION</scope>
</reference>
<evidence type="ECO:0000256" key="11">
    <source>
        <dbReference type="SAM" id="MobiDB-lite"/>
    </source>
</evidence>
<evidence type="ECO:0000256" key="2">
    <source>
        <dbReference type="ARBA" id="ARBA00022723"/>
    </source>
</evidence>
<organism evidence="14 15">
    <name type="scientific">Lates calcarifer</name>
    <name type="common">Barramundi</name>
    <name type="synonym">Holocentrus calcarifer</name>
    <dbReference type="NCBI Taxonomy" id="8187"/>
    <lineage>
        <taxon>Eukaryota</taxon>
        <taxon>Metazoa</taxon>
        <taxon>Chordata</taxon>
        <taxon>Craniata</taxon>
        <taxon>Vertebrata</taxon>
        <taxon>Euteleostomi</taxon>
        <taxon>Actinopterygii</taxon>
        <taxon>Neopterygii</taxon>
        <taxon>Teleostei</taxon>
        <taxon>Neoteleostei</taxon>
        <taxon>Acanthomorphata</taxon>
        <taxon>Carangaria</taxon>
        <taxon>Carangaria incertae sedis</taxon>
        <taxon>Centropomidae</taxon>
        <taxon>Lates</taxon>
    </lineage>
</organism>
<dbReference type="PROSITE" id="PS00028">
    <property type="entry name" value="ZINC_FINGER_C2H2_1"/>
    <property type="match status" value="5"/>
</dbReference>
<dbReference type="Gene3D" id="3.30.160.60">
    <property type="entry name" value="Classic Zinc Finger"/>
    <property type="match status" value="5"/>
</dbReference>
<comment type="subcellular location">
    <subcellularLocation>
        <location evidence="1">Nucleus</location>
    </subcellularLocation>
</comment>
<dbReference type="InterPro" id="IPR001214">
    <property type="entry name" value="SET_dom"/>
</dbReference>
<feature type="domain" description="C2H2-type" evidence="12">
    <location>
        <begin position="572"/>
        <end position="599"/>
    </location>
</feature>
<accession>A0A4W6FKP7</accession>
<dbReference type="PROSITE" id="PS50280">
    <property type="entry name" value="SET"/>
    <property type="match status" value="1"/>
</dbReference>
<feature type="compositionally biased region" description="Basic and acidic residues" evidence="11">
    <location>
        <begin position="737"/>
        <end position="747"/>
    </location>
</feature>
<evidence type="ECO:0000256" key="4">
    <source>
        <dbReference type="ARBA" id="ARBA00022771"/>
    </source>
</evidence>
<sequence>MNDMNLSPVGMDQLSVPSVSASHLGLPTSPTHNPIPTPGMPMAIPSLGPSLGSLPSALSLMLPMGPLSDRGVMCGLPERNYSLPPPPYPHLESSYFRHILPGILSYLADRPPPQYIHPSSLNMDGTLSVASNNPSGLDPYSGPGGPLEQGLVPMDSRQVSGQGDLHQTGAHELDSTGLAMESRVSSPMSPDRMGEELATMDGVGVVAVSDTQQQLGGGRQPQPHEGLTGVDSSGGVMPLHGPPVLELPVVMEPDHMGGRVGNGGGGGAGGLGEQLHSNGELNSGVVSVVLTSSMASQGQLEPVPLHGHSGMGLEAVNVSPITAEVSLGPENNLVLVNSTLQLEDSTSNKENMVTAYTIWCTLCERSYTSDCPEHGPVTFIPDAPIQSRARLSLPRPLCLRISVADEPLGVFARDVIPPRTCFGPMVGQHCSNVDLSDWPEKDTPQVWKMYHNNVLEFYIVTTDENECNWMMFVRKARTREEQNLVAYPANGKLFFCTTTEIHPDQELLFFYSRDYCRMMGVPQVPEGQICQCGKECSSFSELKSHLSSHNSNHSHNQPPHSHSQGHVREKKFKCSMCSRAFITSTKLNVHFMGHVGMKPHKCEYCSKAFSDPSNLRMHLKIHTGQKNYRCTVCEKSFTQKSHVASHMLIHTGAEKLKCDLCDRAFIRKHDLKQHMFSHTHERRIQCPKCNKHFLKTNHLKKHMNSHEGRRDFVCEKCHKAFLTKYHLTRHLKICKGPKTEKGSRKEQDVDEDDEEEEEEEEDDSRGGRGGGERLVDSANNEDCGLDVGGYNSEKSLSPPH</sequence>
<evidence type="ECO:0000256" key="9">
    <source>
        <dbReference type="ARBA" id="ARBA00023242"/>
    </source>
</evidence>
<evidence type="ECO:0000256" key="3">
    <source>
        <dbReference type="ARBA" id="ARBA00022737"/>
    </source>
</evidence>
<dbReference type="SUPFAM" id="SSF57667">
    <property type="entry name" value="beta-beta-alpha zinc fingers"/>
    <property type="match status" value="4"/>
</dbReference>
<name>A0A4W6FKP7_LATCA</name>
<dbReference type="Gene3D" id="2.170.270.10">
    <property type="entry name" value="SET domain"/>
    <property type="match status" value="1"/>
</dbReference>
<dbReference type="FunFam" id="3.30.160.60:FF:002548">
    <property type="entry name" value="Zinc finger and SCAN domain-containing protein 29"/>
    <property type="match status" value="1"/>
</dbReference>
<feature type="region of interest" description="Disordered" evidence="11">
    <location>
        <begin position="547"/>
        <end position="567"/>
    </location>
</feature>
<keyword evidence="9" id="KW-0539">Nucleus</keyword>
<evidence type="ECO:0000313" key="14">
    <source>
        <dbReference type="Ensembl" id="ENSLCAP00010051594.1"/>
    </source>
</evidence>
<dbReference type="GO" id="GO:0008270">
    <property type="term" value="F:zinc ion binding"/>
    <property type="evidence" value="ECO:0007669"/>
    <property type="project" value="UniProtKB-KW"/>
</dbReference>
<evidence type="ECO:0000256" key="5">
    <source>
        <dbReference type="ARBA" id="ARBA00022833"/>
    </source>
</evidence>
<keyword evidence="7" id="KW-0238">DNA-binding</keyword>
<feature type="region of interest" description="Disordered" evidence="11">
    <location>
        <begin position="212"/>
        <end position="231"/>
    </location>
</feature>
<dbReference type="InterPro" id="IPR044404">
    <property type="entry name" value="PRDM4_PR/SET"/>
</dbReference>
<feature type="domain" description="C2H2-type" evidence="12">
    <location>
        <begin position="712"/>
        <end position="739"/>
    </location>
</feature>
<dbReference type="SMART" id="SM00355">
    <property type="entry name" value="ZnF_C2H2"/>
    <property type="match status" value="7"/>
</dbReference>
<feature type="domain" description="SET" evidence="13">
    <location>
        <begin position="395"/>
        <end position="512"/>
    </location>
</feature>
<reference evidence="14" key="3">
    <citation type="submission" date="2025-09" db="UniProtKB">
        <authorList>
            <consortium name="Ensembl"/>
        </authorList>
    </citation>
    <scope>IDENTIFICATION</scope>
</reference>
<dbReference type="GeneTree" id="ENSGT00940000156443"/>
<dbReference type="PANTHER" id="PTHR16515">
    <property type="entry name" value="PR DOMAIN ZINC FINGER PROTEIN"/>
    <property type="match status" value="1"/>
</dbReference>
<keyword evidence="5" id="KW-0862">Zinc</keyword>
<dbReference type="Proteomes" id="UP000314980">
    <property type="component" value="Unassembled WGS sequence"/>
</dbReference>
<feature type="region of interest" description="Disordered" evidence="11">
    <location>
        <begin position="737"/>
        <end position="800"/>
    </location>
</feature>
<feature type="region of interest" description="Disordered" evidence="11">
    <location>
        <begin position="128"/>
        <end position="192"/>
    </location>
</feature>